<dbReference type="Proteomes" id="UP001500235">
    <property type="component" value="Unassembled WGS sequence"/>
</dbReference>
<evidence type="ECO:0000313" key="1">
    <source>
        <dbReference type="EMBL" id="GAA4019082.1"/>
    </source>
</evidence>
<organism evidence="1 2">
    <name type="scientific">Sphingomonas swuensis</name>
    <dbReference type="NCBI Taxonomy" id="977800"/>
    <lineage>
        <taxon>Bacteria</taxon>
        <taxon>Pseudomonadati</taxon>
        <taxon>Pseudomonadota</taxon>
        <taxon>Alphaproteobacteria</taxon>
        <taxon>Sphingomonadales</taxon>
        <taxon>Sphingomonadaceae</taxon>
        <taxon>Sphingomonas</taxon>
    </lineage>
</organism>
<dbReference type="RefSeq" id="WP_344707124.1">
    <property type="nucleotide sequence ID" value="NZ_BAABBQ010000001.1"/>
</dbReference>
<dbReference type="EMBL" id="BAABBQ010000001">
    <property type="protein sequence ID" value="GAA4019082.1"/>
    <property type="molecule type" value="Genomic_DNA"/>
</dbReference>
<protein>
    <submittedName>
        <fullName evidence="1">Uncharacterized protein</fullName>
    </submittedName>
</protein>
<keyword evidence="2" id="KW-1185">Reference proteome</keyword>
<evidence type="ECO:0000313" key="2">
    <source>
        <dbReference type="Proteomes" id="UP001500235"/>
    </source>
</evidence>
<accession>A0ABP7T011</accession>
<proteinExistence type="predicted"/>
<comment type="caution">
    <text evidence="1">The sequence shown here is derived from an EMBL/GenBank/DDBJ whole genome shotgun (WGS) entry which is preliminary data.</text>
</comment>
<sequence length="248" mass="27639">MPRWLAGISDHLPAQLPLDDLLHGSLYYPASGFDGDPIALLSGSVFSFIYVDYSCTKDALEVALQQGGFRGYHELARRDVAKSELQSNNCLSVHPTAAEADAMTRHATFQQTSAAFCSWHVFERSAAFGPEHGPERFSMLFLLADGAAAYQALYSARRIAPAILALIQPGHAFGGNYSNFFEPSGLLHRSVCQKGQPWPQRLLAGRYKGPEKWDLEPVWPEYSQFVADARTQHHELFLWQLTHTDDDV</sequence>
<gene>
    <name evidence="1" type="ORF">GCM10022280_18490</name>
</gene>
<reference evidence="2" key="1">
    <citation type="journal article" date="2019" name="Int. J. Syst. Evol. Microbiol.">
        <title>The Global Catalogue of Microorganisms (GCM) 10K type strain sequencing project: providing services to taxonomists for standard genome sequencing and annotation.</title>
        <authorList>
            <consortium name="The Broad Institute Genomics Platform"/>
            <consortium name="The Broad Institute Genome Sequencing Center for Infectious Disease"/>
            <person name="Wu L."/>
            <person name="Ma J."/>
        </authorList>
    </citation>
    <scope>NUCLEOTIDE SEQUENCE [LARGE SCALE GENOMIC DNA]</scope>
    <source>
        <strain evidence="2">JCM 17563</strain>
    </source>
</reference>
<name>A0ABP7T011_9SPHN</name>